<organism evidence="1 2">
    <name type="scientific">Eumeta variegata</name>
    <name type="common">Bagworm moth</name>
    <name type="synonym">Eumeta japonica</name>
    <dbReference type="NCBI Taxonomy" id="151549"/>
    <lineage>
        <taxon>Eukaryota</taxon>
        <taxon>Metazoa</taxon>
        <taxon>Ecdysozoa</taxon>
        <taxon>Arthropoda</taxon>
        <taxon>Hexapoda</taxon>
        <taxon>Insecta</taxon>
        <taxon>Pterygota</taxon>
        <taxon>Neoptera</taxon>
        <taxon>Endopterygota</taxon>
        <taxon>Lepidoptera</taxon>
        <taxon>Glossata</taxon>
        <taxon>Ditrysia</taxon>
        <taxon>Tineoidea</taxon>
        <taxon>Psychidae</taxon>
        <taxon>Oiketicinae</taxon>
        <taxon>Eumeta</taxon>
    </lineage>
</organism>
<reference evidence="1 2" key="1">
    <citation type="journal article" date="2019" name="Commun. Biol.">
        <title>The bagworm genome reveals a unique fibroin gene that provides high tensile strength.</title>
        <authorList>
            <person name="Kono N."/>
            <person name="Nakamura H."/>
            <person name="Ohtoshi R."/>
            <person name="Tomita M."/>
            <person name="Numata K."/>
            <person name="Arakawa K."/>
        </authorList>
    </citation>
    <scope>NUCLEOTIDE SEQUENCE [LARGE SCALE GENOMIC DNA]</scope>
</reference>
<sequence length="139" mass="16289">MSNVETKRLRTNHTNIQKQTLKALHQAKETENGRQMEETCPFLLYLLTHYSIHYPSLIQFLAKGCTNTGWLYTPVTLIQARTYTPRYLRSLRCIGTCPFQSLRLAEGRAMMMMMMMKIKNKSLQRLVAYRLPQSLLPLY</sequence>
<comment type="caution">
    <text evidence="1">The sequence shown here is derived from an EMBL/GenBank/DDBJ whole genome shotgun (WGS) entry which is preliminary data.</text>
</comment>
<accession>A0A4C1ULS3</accession>
<keyword evidence="2" id="KW-1185">Reference proteome</keyword>
<proteinExistence type="predicted"/>
<dbReference type="AlphaFoldDB" id="A0A4C1ULS3"/>
<evidence type="ECO:0000313" key="1">
    <source>
        <dbReference type="EMBL" id="GBP26814.1"/>
    </source>
</evidence>
<name>A0A4C1ULS3_EUMVA</name>
<gene>
    <name evidence="1" type="ORF">EVAR_81179_1</name>
</gene>
<dbReference type="EMBL" id="BGZK01000185">
    <property type="protein sequence ID" value="GBP26814.1"/>
    <property type="molecule type" value="Genomic_DNA"/>
</dbReference>
<protein>
    <submittedName>
        <fullName evidence="1">Uncharacterized protein</fullName>
    </submittedName>
</protein>
<dbReference type="Proteomes" id="UP000299102">
    <property type="component" value="Unassembled WGS sequence"/>
</dbReference>
<evidence type="ECO:0000313" key="2">
    <source>
        <dbReference type="Proteomes" id="UP000299102"/>
    </source>
</evidence>